<feature type="chain" id="PRO_5018026999" evidence="1">
    <location>
        <begin position="25"/>
        <end position="253"/>
    </location>
</feature>
<accession>A0A3N4EJ70</accession>
<sequence length="253" mass="28437">MSYFKPFAITTSFIFFTYSGIALAEDDMHNSHHVVPQGISQVELSVDLGWESKYVSEGRDNLDSGGIYWSGIAAQYQDVNAYARVGRADNEHYTEWQFGLEYCITLSDNFDAAIGYQRLEFYGDEGASDNELFSSITYSGIEWLTPSINYTYSTEAGGYFIELSLHSSWDLSKAWNVTPYLTQGIDYQYVTETHNGRNNLQFGVESAYALTPTLNISGHVSQSIAQQDIEQEVGYSSSKLNETFAGVSINWLF</sequence>
<dbReference type="EMBL" id="CP034073">
    <property type="protein sequence ID" value="AZG36445.1"/>
    <property type="molecule type" value="Genomic_DNA"/>
</dbReference>
<dbReference type="KEGG" id="spsr:EGC80_17345"/>
<gene>
    <name evidence="3" type="ORF">EGC77_00965</name>
    <name evidence="2" type="ORF">EGC80_17345</name>
</gene>
<evidence type="ECO:0000313" key="3">
    <source>
        <dbReference type="EMBL" id="RPA34290.1"/>
    </source>
</evidence>
<reference evidence="3" key="3">
    <citation type="submission" date="2018-11" db="EMBL/GenBank/DDBJ databases">
        <authorList>
            <person name="Hwang Y.J."/>
            <person name="Hwang C.Y."/>
        </authorList>
    </citation>
    <scope>NUCLEOTIDE SEQUENCE</scope>
    <source>
        <strain evidence="3">R106</strain>
    </source>
</reference>
<evidence type="ECO:0000313" key="4">
    <source>
        <dbReference type="Proteomes" id="UP000273778"/>
    </source>
</evidence>
<protein>
    <submittedName>
        <fullName evidence="3">Uncharacterized protein</fullName>
    </submittedName>
</protein>
<evidence type="ECO:0000256" key="1">
    <source>
        <dbReference type="SAM" id="SignalP"/>
    </source>
</evidence>
<dbReference type="SUPFAM" id="SSF56935">
    <property type="entry name" value="Porins"/>
    <property type="match status" value="1"/>
</dbReference>
<dbReference type="Proteomes" id="UP000278855">
    <property type="component" value="Unassembled WGS sequence"/>
</dbReference>
<evidence type="ECO:0000313" key="5">
    <source>
        <dbReference type="Proteomes" id="UP000278855"/>
    </source>
</evidence>
<keyword evidence="1" id="KW-0732">Signal</keyword>
<dbReference type="RefSeq" id="WP_124011558.1">
    <property type="nucleotide sequence ID" value="NZ_CP034073.1"/>
</dbReference>
<keyword evidence="4" id="KW-1185">Reference proteome</keyword>
<reference evidence="2 4" key="1">
    <citation type="submission" date="2018-11" db="EMBL/GenBank/DDBJ databases">
        <title>Shewanella sp. M2.</title>
        <authorList>
            <person name="Hwang Y.J."/>
            <person name="Hwang C.Y."/>
        </authorList>
    </citation>
    <scope>NUCLEOTIDE SEQUENCE [LARGE SCALE GENOMIC DNA]</scope>
    <source>
        <strain evidence="2 4">M2</strain>
    </source>
</reference>
<reference evidence="5" key="2">
    <citation type="submission" date="2018-11" db="EMBL/GenBank/DDBJ databases">
        <title>Shewanella sp. R106.</title>
        <authorList>
            <person name="Hwang Y.J."/>
            <person name="Hwang C.Y."/>
        </authorList>
    </citation>
    <scope>NUCLEOTIDE SEQUENCE [LARGE SCALE GENOMIC DNA]</scope>
    <source>
        <strain evidence="5">R106</strain>
    </source>
</reference>
<name>A0A3N4EJ70_9GAMM</name>
<feature type="signal peptide" evidence="1">
    <location>
        <begin position="1"/>
        <end position="24"/>
    </location>
</feature>
<dbReference type="Proteomes" id="UP000273778">
    <property type="component" value="Chromosome"/>
</dbReference>
<dbReference type="OrthoDB" id="6078963at2"/>
<evidence type="ECO:0000313" key="2">
    <source>
        <dbReference type="EMBL" id="AZG36445.1"/>
    </source>
</evidence>
<organism evidence="3 5">
    <name type="scientific">Shewanella psychromarinicola</name>
    <dbReference type="NCBI Taxonomy" id="2487742"/>
    <lineage>
        <taxon>Bacteria</taxon>
        <taxon>Pseudomonadati</taxon>
        <taxon>Pseudomonadota</taxon>
        <taxon>Gammaproteobacteria</taxon>
        <taxon>Alteromonadales</taxon>
        <taxon>Shewanellaceae</taxon>
        <taxon>Shewanella</taxon>
    </lineage>
</organism>
<dbReference type="EMBL" id="RKKB01000001">
    <property type="protein sequence ID" value="RPA34290.1"/>
    <property type="molecule type" value="Genomic_DNA"/>
</dbReference>
<proteinExistence type="predicted"/>
<dbReference type="AlphaFoldDB" id="A0A3N4EJ70"/>